<dbReference type="Proteomes" id="UP001066276">
    <property type="component" value="Chromosome 6"/>
</dbReference>
<gene>
    <name evidence="1" type="ORF">NDU88_010561</name>
</gene>
<evidence type="ECO:0000313" key="1">
    <source>
        <dbReference type="EMBL" id="KAJ1144260.1"/>
    </source>
</evidence>
<name>A0AAV7R0X4_PLEWA</name>
<keyword evidence="2" id="KW-1185">Reference proteome</keyword>
<dbReference type="AlphaFoldDB" id="A0AAV7R0X4"/>
<accession>A0AAV7R0X4</accession>
<comment type="caution">
    <text evidence="1">The sequence shown here is derived from an EMBL/GenBank/DDBJ whole genome shotgun (WGS) entry which is preliminary data.</text>
</comment>
<sequence>MDGTVPDTVDRCASERTSNKVQTPVLMADRVVGCGPVTERQRSGVCSLVEGDPVAKVVVSRQSGKFLTRVAVWGRSGARKEEPVRGWQFGAGDHRKRHEHCVECARRFDVPVSCAQIAPATREPREKRPLRAILFSCVEPPPSSPMYCQGWTAPSLTQ</sequence>
<organism evidence="1 2">
    <name type="scientific">Pleurodeles waltl</name>
    <name type="common">Iberian ribbed newt</name>
    <dbReference type="NCBI Taxonomy" id="8319"/>
    <lineage>
        <taxon>Eukaryota</taxon>
        <taxon>Metazoa</taxon>
        <taxon>Chordata</taxon>
        <taxon>Craniata</taxon>
        <taxon>Vertebrata</taxon>
        <taxon>Euteleostomi</taxon>
        <taxon>Amphibia</taxon>
        <taxon>Batrachia</taxon>
        <taxon>Caudata</taxon>
        <taxon>Salamandroidea</taxon>
        <taxon>Salamandridae</taxon>
        <taxon>Pleurodelinae</taxon>
        <taxon>Pleurodeles</taxon>
    </lineage>
</organism>
<reference evidence="1" key="1">
    <citation type="journal article" date="2022" name="bioRxiv">
        <title>Sequencing and chromosome-scale assembly of the giantPleurodeles waltlgenome.</title>
        <authorList>
            <person name="Brown T."/>
            <person name="Elewa A."/>
            <person name="Iarovenko S."/>
            <person name="Subramanian E."/>
            <person name="Araus A.J."/>
            <person name="Petzold A."/>
            <person name="Susuki M."/>
            <person name="Suzuki K.-i.T."/>
            <person name="Hayashi T."/>
            <person name="Toyoda A."/>
            <person name="Oliveira C."/>
            <person name="Osipova E."/>
            <person name="Leigh N.D."/>
            <person name="Simon A."/>
            <person name="Yun M.H."/>
        </authorList>
    </citation>
    <scope>NUCLEOTIDE SEQUENCE</scope>
    <source>
        <strain evidence="1">20211129_DDA</strain>
        <tissue evidence="1">Liver</tissue>
    </source>
</reference>
<evidence type="ECO:0000313" key="2">
    <source>
        <dbReference type="Proteomes" id="UP001066276"/>
    </source>
</evidence>
<proteinExistence type="predicted"/>
<dbReference type="EMBL" id="JANPWB010000010">
    <property type="protein sequence ID" value="KAJ1144260.1"/>
    <property type="molecule type" value="Genomic_DNA"/>
</dbReference>
<protein>
    <submittedName>
        <fullName evidence="1">Uncharacterized protein</fullName>
    </submittedName>
</protein>